<reference evidence="2 3" key="1">
    <citation type="submission" date="2015-01" db="EMBL/GenBank/DDBJ databases">
        <title>Rufibacter sp./DG31D/ whole genome sequencing.</title>
        <authorList>
            <person name="Kim M.K."/>
            <person name="Srinivasan S."/>
            <person name="Lee J.-J."/>
        </authorList>
    </citation>
    <scope>NUCLEOTIDE SEQUENCE [LARGE SCALE GENOMIC DNA]</scope>
    <source>
        <strain evidence="2 3">DG31D</strain>
    </source>
</reference>
<gene>
    <name evidence="2" type="ORF">TH63_04960</name>
</gene>
<name>A0A0H4VHG9_9BACT</name>
<feature type="signal peptide" evidence="1">
    <location>
        <begin position="1"/>
        <end position="23"/>
    </location>
</feature>
<keyword evidence="3" id="KW-1185">Reference proteome</keyword>
<dbReference type="Proteomes" id="UP000036458">
    <property type="component" value="Chromosome"/>
</dbReference>
<evidence type="ECO:0000313" key="2">
    <source>
        <dbReference type="EMBL" id="AKQ45130.1"/>
    </source>
</evidence>
<evidence type="ECO:0000256" key="1">
    <source>
        <dbReference type="SAM" id="SignalP"/>
    </source>
</evidence>
<dbReference type="KEGG" id="ruf:TH63_04960"/>
<protein>
    <submittedName>
        <fullName evidence="2">Uncharacterized protein</fullName>
    </submittedName>
</protein>
<accession>A0A0H4VHG9</accession>
<dbReference type="PATRIC" id="fig|1379910.4.peg.1076"/>
<evidence type="ECO:0000313" key="3">
    <source>
        <dbReference type="Proteomes" id="UP000036458"/>
    </source>
</evidence>
<organism evidence="2 3">
    <name type="scientific">Rufibacter radiotolerans</name>
    <dbReference type="NCBI Taxonomy" id="1379910"/>
    <lineage>
        <taxon>Bacteria</taxon>
        <taxon>Pseudomonadati</taxon>
        <taxon>Bacteroidota</taxon>
        <taxon>Cytophagia</taxon>
        <taxon>Cytophagales</taxon>
        <taxon>Hymenobacteraceae</taxon>
        <taxon>Rufibacter</taxon>
    </lineage>
</organism>
<sequence length="156" mass="16908">MKARILSFAFALIALFSFNNAFAQNLVVKQQPTATDLGKNLQICVDFAGLGNIDEVDITVYYTATVETGCINQGQAKKDGDQVPGLTQTLPGQSSTLTFDVRNGRTRGCQTLVTNFTPGECPSSNMTGTVSDVTFTNVYFTILGRRFDLPNPTPVR</sequence>
<dbReference type="EMBL" id="CP010777">
    <property type="protein sequence ID" value="AKQ45130.1"/>
    <property type="molecule type" value="Genomic_DNA"/>
</dbReference>
<proteinExistence type="predicted"/>
<dbReference type="RefSeq" id="WP_048919975.1">
    <property type="nucleotide sequence ID" value="NZ_CP010777.1"/>
</dbReference>
<feature type="chain" id="PRO_5005211804" evidence="1">
    <location>
        <begin position="24"/>
        <end position="156"/>
    </location>
</feature>
<dbReference type="AlphaFoldDB" id="A0A0H4VHG9"/>
<keyword evidence="1" id="KW-0732">Signal</keyword>